<evidence type="ECO:0000256" key="5">
    <source>
        <dbReference type="ARBA" id="ARBA00022989"/>
    </source>
</evidence>
<keyword evidence="5 7" id="KW-1133">Transmembrane helix</keyword>
<keyword evidence="9" id="KW-1185">Reference proteome</keyword>
<proteinExistence type="inferred from homology"/>
<keyword evidence="6 7" id="KW-0472">Membrane</keyword>
<dbReference type="GO" id="GO:0015109">
    <property type="term" value="F:chromate transmembrane transporter activity"/>
    <property type="evidence" value="ECO:0007669"/>
    <property type="project" value="InterPro"/>
</dbReference>
<evidence type="ECO:0000256" key="1">
    <source>
        <dbReference type="ARBA" id="ARBA00004651"/>
    </source>
</evidence>
<accession>A0A1T4K709</accession>
<evidence type="ECO:0000313" key="9">
    <source>
        <dbReference type="Proteomes" id="UP000243297"/>
    </source>
</evidence>
<dbReference type="InterPro" id="IPR052518">
    <property type="entry name" value="CHR_Transporter"/>
</dbReference>
<dbReference type="AlphaFoldDB" id="A0A1T4K709"/>
<name>A0A1T4K709_9FIRM</name>
<feature type="transmembrane region" description="Helical" evidence="7">
    <location>
        <begin position="110"/>
        <end position="135"/>
    </location>
</feature>
<evidence type="ECO:0000256" key="7">
    <source>
        <dbReference type="SAM" id="Phobius"/>
    </source>
</evidence>
<comment type="subcellular location">
    <subcellularLocation>
        <location evidence="1">Cell membrane</location>
        <topology evidence="1">Multi-pass membrane protein</topology>
    </subcellularLocation>
</comment>
<feature type="transmembrane region" description="Helical" evidence="7">
    <location>
        <begin position="76"/>
        <end position="98"/>
    </location>
</feature>
<dbReference type="Pfam" id="PF02417">
    <property type="entry name" value="Chromate_transp"/>
    <property type="match status" value="1"/>
</dbReference>
<organism evidence="8 9">
    <name type="scientific">Anaerorhabdus furcosa</name>
    <dbReference type="NCBI Taxonomy" id="118967"/>
    <lineage>
        <taxon>Bacteria</taxon>
        <taxon>Bacillati</taxon>
        <taxon>Bacillota</taxon>
        <taxon>Erysipelotrichia</taxon>
        <taxon>Erysipelotrichales</taxon>
        <taxon>Erysipelotrichaceae</taxon>
        <taxon>Anaerorhabdus</taxon>
    </lineage>
</organism>
<feature type="transmembrane region" description="Helical" evidence="7">
    <location>
        <begin position="7"/>
        <end position="29"/>
    </location>
</feature>
<dbReference type="RefSeq" id="WP_078710806.1">
    <property type="nucleotide sequence ID" value="NZ_FUWY01000001.1"/>
</dbReference>
<dbReference type="GO" id="GO:0005886">
    <property type="term" value="C:plasma membrane"/>
    <property type="evidence" value="ECO:0007669"/>
    <property type="project" value="UniProtKB-SubCell"/>
</dbReference>
<evidence type="ECO:0000313" key="8">
    <source>
        <dbReference type="EMBL" id="SJZ38214.1"/>
    </source>
</evidence>
<comment type="similarity">
    <text evidence="2">Belongs to the chromate ion transporter (CHR) (TC 2.A.51) family.</text>
</comment>
<dbReference type="STRING" id="118967.SAMN02745191_0360"/>
<dbReference type="Proteomes" id="UP000243297">
    <property type="component" value="Unassembled WGS sequence"/>
</dbReference>
<dbReference type="OrthoDB" id="9788907at2"/>
<evidence type="ECO:0000256" key="4">
    <source>
        <dbReference type="ARBA" id="ARBA00022692"/>
    </source>
</evidence>
<evidence type="ECO:0000256" key="2">
    <source>
        <dbReference type="ARBA" id="ARBA00005262"/>
    </source>
</evidence>
<evidence type="ECO:0000256" key="6">
    <source>
        <dbReference type="ARBA" id="ARBA00023136"/>
    </source>
</evidence>
<dbReference type="PANTHER" id="PTHR43663:SF1">
    <property type="entry name" value="CHROMATE TRANSPORTER"/>
    <property type="match status" value="1"/>
</dbReference>
<feature type="transmembrane region" description="Helical" evidence="7">
    <location>
        <begin position="166"/>
        <end position="183"/>
    </location>
</feature>
<dbReference type="PANTHER" id="PTHR43663">
    <property type="entry name" value="CHROMATE TRANSPORT PROTEIN-RELATED"/>
    <property type="match status" value="1"/>
</dbReference>
<dbReference type="EMBL" id="FUWY01000001">
    <property type="protein sequence ID" value="SJZ38214.1"/>
    <property type="molecule type" value="Genomic_DNA"/>
</dbReference>
<dbReference type="InterPro" id="IPR003370">
    <property type="entry name" value="Chromate_transpt"/>
</dbReference>
<reference evidence="9" key="1">
    <citation type="submission" date="2017-02" db="EMBL/GenBank/DDBJ databases">
        <authorList>
            <person name="Varghese N."/>
            <person name="Submissions S."/>
        </authorList>
    </citation>
    <scope>NUCLEOTIDE SEQUENCE [LARGE SCALE GENOMIC DNA]</scope>
    <source>
        <strain evidence="9">ATCC 25662</strain>
    </source>
</reference>
<sequence>MSTFLLLIFEFFKTGLFAIGGGLATIPFLQDMAVKYNWFTTEMLTTMIAISESTPGPMGINMATYVGYHMFGLPGAIATSLALVAPSIIVICIIANMLTKFKQNQTVQDVFYGLRPAVVSLILVACIDIFLITLFNQKFDSIFNLFNMKSVFLLGALIVVNQFKKLHPILIIVTCALTGILFAF</sequence>
<keyword evidence="3" id="KW-1003">Cell membrane</keyword>
<feature type="transmembrane region" description="Helical" evidence="7">
    <location>
        <begin position="141"/>
        <end position="159"/>
    </location>
</feature>
<keyword evidence="4 7" id="KW-0812">Transmembrane</keyword>
<protein>
    <submittedName>
        <fullName evidence="8">Chromate transporter</fullName>
    </submittedName>
</protein>
<gene>
    <name evidence="8" type="ORF">SAMN02745191_0360</name>
</gene>
<evidence type="ECO:0000256" key="3">
    <source>
        <dbReference type="ARBA" id="ARBA00022475"/>
    </source>
</evidence>